<evidence type="ECO:0000313" key="13">
    <source>
        <dbReference type="Proteomes" id="UP000292424"/>
    </source>
</evidence>
<dbReference type="Gene3D" id="2.40.170.20">
    <property type="entry name" value="TonB-dependent receptor, beta-barrel domain"/>
    <property type="match status" value="1"/>
</dbReference>
<evidence type="ECO:0000256" key="6">
    <source>
        <dbReference type="ARBA" id="ARBA00023136"/>
    </source>
</evidence>
<keyword evidence="12" id="KW-0675">Receptor</keyword>
<dbReference type="Pfam" id="PF07715">
    <property type="entry name" value="Plug"/>
    <property type="match status" value="1"/>
</dbReference>
<dbReference type="InterPro" id="IPR036942">
    <property type="entry name" value="Beta-barrel_TonB_sf"/>
</dbReference>
<evidence type="ECO:0000256" key="7">
    <source>
        <dbReference type="ARBA" id="ARBA00023237"/>
    </source>
</evidence>
<dbReference type="InterPro" id="IPR039426">
    <property type="entry name" value="TonB-dep_rcpt-like"/>
</dbReference>
<dbReference type="InterPro" id="IPR037066">
    <property type="entry name" value="Plug_dom_sf"/>
</dbReference>
<dbReference type="PROSITE" id="PS52016">
    <property type="entry name" value="TONB_DEPENDENT_REC_3"/>
    <property type="match status" value="1"/>
</dbReference>
<evidence type="ECO:0000313" key="12">
    <source>
        <dbReference type="EMBL" id="QES89631.1"/>
    </source>
</evidence>
<dbReference type="CDD" id="cd01347">
    <property type="entry name" value="ligand_gated_channel"/>
    <property type="match status" value="1"/>
</dbReference>
<dbReference type="Gene3D" id="2.170.130.10">
    <property type="entry name" value="TonB-dependent receptor, plug domain"/>
    <property type="match status" value="1"/>
</dbReference>
<accession>A0A5P2GDF4</accession>
<dbReference type="RefSeq" id="WP_131330573.1">
    <property type="nucleotide sequence ID" value="NZ_CP044016.1"/>
</dbReference>
<feature type="domain" description="TonB-dependent receptor-like beta-barrel" evidence="10">
    <location>
        <begin position="438"/>
        <end position="878"/>
    </location>
</feature>
<keyword evidence="4 8" id="KW-0812">Transmembrane</keyword>
<feature type="domain" description="TonB-dependent receptor plug" evidence="11">
    <location>
        <begin position="132"/>
        <end position="235"/>
    </location>
</feature>
<keyword evidence="3 8" id="KW-1134">Transmembrane beta strand</keyword>
<gene>
    <name evidence="12" type="ORF">E0W69_013475</name>
</gene>
<dbReference type="PANTHER" id="PTHR40980">
    <property type="entry name" value="PLUG DOMAIN-CONTAINING PROTEIN"/>
    <property type="match status" value="1"/>
</dbReference>
<dbReference type="GO" id="GO:0009279">
    <property type="term" value="C:cell outer membrane"/>
    <property type="evidence" value="ECO:0007669"/>
    <property type="project" value="UniProtKB-SubCell"/>
</dbReference>
<dbReference type="Pfam" id="PF13715">
    <property type="entry name" value="CarbopepD_reg_2"/>
    <property type="match status" value="1"/>
</dbReference>
<keyword evidence="2 8" id="KW-0813">Transport</keyword>
<dbReference type="PANTHER" id="PTHR40980:SF4">
    <property type="entry name" value="TONB-DEPENDENT RECEPTOR-LIKE BETA-BARREL DOMAIN-CONTAINING PROTEIN"/>
    <property type="match status" value="1"/>
</dbReference>
<dbReference type="Pfam" id="PF00593">
    <property type="entry name" value="TonB_dep_Rec_b-barrel"/>
    <property type="match status" value="1"/>
</dbReference>
<reference evidence="12 13" key="1">
    <citation type="submission" date="2019-09" db="EMBL/GenBank/DDBJ databases">
        <title>Complete genome sequence of Arachidicoccus sp. B3-10 isolated from apple orchard soil.</title>
        <authorList>
            <person name="Kim H.S."/>
            <person name="Han K.-I."/>
            <person name="Suh M.K."/>
            <person name="Lee K.C."/>
            <person name="Eom M.K."/>
            <person name="Kim J.-S."/>
            <person name="Kang S.W."/>
            <person name="Sin Y."/>
            <person name="Lee J.-S."/>
        </authorList>
    </citation>
    <scope>NUCLEOTIDE SEQUENCE [LARGE SCALE GENOMIC DNA]</scope>
    <source>
        <strain evidence="12 13">B3-10</strain>
    </source>
</reference>
<keyword evidence="7 8" id="KW-0998">Cell outer membrane</keyword>
<dbReference type="SUPFAM" id="SSF49464">
    <property type="entry name" value="Carboxypeptidase regulatory domain-like"/>
    <property type="match status" value="1"/>
</dbReference>
<dbReference type="Gene3D" id="2.60.40.1120">
    <property type="entry name" value="Carboxypeptidase-like, regulatory domain"/>
    <property type="match status" value="1"/>
</dbReference>
<evidence type="ECO:0000256" key="5">
    <source>
        <dbReference type="ARBA" id="ARBA00023077"/>
    </source>
</evidence>
<dbReference type="SUPFAM" id="SSF56935">
    <property type="entry name" value="Porins"/>
    <property type="match status" value="1"/>
</dbReference>
<evidence type="ECO:0000259" key="10">
    <source>
        <dbReference type="Pfam" id="PF00593"/>
    </source>
</evidence>
<keyword evidence="5 9" id="KW-0798">TonB box</keyword>
<evidence type="ECO:0000259" key="11">
    <source>
        <dbReference type="Pfam" id="PF07715"/>
    </source>
</evidence>
<dbReference type="InterPro" id="IPR008969">
    <property type="entry name" value="CarboxyPept-like_regulatory"/>
</dbReference>
<organism evidence="12 13">
    <name type="scientific">Rhizosphaericola mali</name>
    <dbReference type="NCBI Taxonomy" id="2545455"/>
    <lineage>
        <taxon>Bacteria</taxon>
        <taxon>Pseudomonadati</taxon>
        <taxon>Bacteroidota</taxon>
        <taxon>Chitinophagia</taxon>
        <taxon>Chitinophagales</taxon>
        <taxon>Chitinophagaceae</taxon>
        <taxon>Rhizosphaericola</taxon>
    </lineage>
</organism>
<dbReference type="Proteomes" id="UP000292424">
    <property type="component" value="Chromosome"/>
</dbReference>
<dbReference type="InterPro" id="IPR012910">
    <property type="entry name" value="Plug_dom"/>
</dbReference>
<comment type="subcellular location">
    <subcellularLocation>
        <location evidence="1 8">Cell outer membrane</location>
        <topology evidence="1 8">Multi-pass membrane protein</topology>
    </subcellularLocation>
</comment>
<keyword evidence="13" id="KW-1185">Reference proteome</keyword>
<name>A0A5P2GDF4_9BACT</name>
<dbReference type="InterPro" id="IPR000531">
    <property type="entry name" value="Beta-barrel_TonB"/>
</dbReference>
<comment type="similarity">
    <text evidence="8 9">Belongs to the TonB-dependent receptor family.</text>
</comment>
<protein>
    <submittedName>
        <fullName evidence="12">TonB-dependent receptor</fullName>
    </submittedName>
</protein>
<dbReference type="AlphaFoldDB" id="A0A5P2GDF4"/>
<evidence type="ECO:0000256" key="8">
    <source>
        <dbReference type="PROSITE-ProRule" id="PRU01360"/>
    </source>
</evidence>
<proteinExistence type="inferred from homology"/>
<dbReference type="KEGG" id="arac:E0W69_013475"/>
<sequence length="929" mass="104103">MKLKIRIVLVLFGLLTLLNVEAQSIRTLKGLIQDTETKEPIVGALIFVENNGRPIAESGFDGSFHLKKLPHGRVKLKISYVGYKLEIIEVGGDVTEVLATPINLTKNKLDEVLVKGVGSKHGDAYTYQLDRNSPNLQNSVSARAIEISPDLSVANVAQRVSGVSIERSSNGEGQYVILRGMDKRYSYSLINGVKIPSPDIKNRYVPLDIFPSDMLERLEIVKSLTPNREGDAIGGMVNMIMKDAPHKFEITANAALGGTNATFNKYSFNTWDRSASLSKSPRYTNGDNYSATMADFPKNAFVYGAKANPVNTLFGLSAGGRLFKDKLGVLVAGSFQNNYKTVNSNFFPTETDQNGNTILDDIKVRRYSINQQRTGLHARLDYKINDKNSINFYTGWMNLVRNEYRSTIDTNLVLARTVGDVGMPGVGRISIDYRGMHDVQTIWNNTLSGKHDLGKGLDMDWIASYSKASDNRPDMATLSLTTGVNYSNGNLVQSPLQMGSSSDRVFYYNYDRDKAGYLNFHYHKQIGDISSVWSIGGMYRNKERKSTYDDYQLNPEHSNDTYDGNIADNNFTVYNPQGSTTNALNYNATENVGAGYAMTNLTWGKFDLVGGMRYEHTYLSWLTAISDQNVGKTGEKKYYDFLPSGTLIYNLSKTQTIRGAYFAGISRPNFYEVIPHVGLTDPDANYKEKGNPDLVATTSSNYDIQYSIYPKGLDHFILGAFYKRIKNPIEYGLETDGSTETYYEAKNNAGITNNKGLEFDAVKFWNWFGVKANYTYTDSKTTRSKVKRDGSSSNFYVNETGPLQGQSKHVANLSFLFKDDVHSGINAQLAFNYTGKRINTISEFYQNDIWQSGFTQMDFSIEKKLDKHWVVYAKLNNILNTPYKLYVPQTYTSAMASLYAAPYQTVGKNVFVQEDKYGMYGIVGIKFKL</sequence>
<dbReference type="EMBL" id="CP044016">
    <property type="protein sequence ID" value="QES89631.1"/>
    <property type="molecule type" value="Genomic_DNA"/>
</dbReference>
<evidence type="ECO:0000256" key="3">
    <source>
        <dbReference type="ARBA" id="ARBA00022452"/>
    </source>
</evidence>
<evidence type="ECO:0000256" key="9">
    <source>
        <dbReference type="RuleBase" id="RU003357"/>
    </source>
</evidence>
<evidence type="ECO:0000256" key="1">
    <source>
        <dbReference type="ARBA" id="ARBA00004571"/>
    </source>
</evidence>
<keyword evidence="6 8" id="KW-0472">Membrane</keyword>
<dbReference type="OrthoDB" id="8727862at2"/>
<evidence type="ECO:0000256" key="2">
    <source>
        <dbReference type="ARBA" id="ARBA00022448"/>
    </source>
</evidence>
<evidence type="ECO:0000256" key="4">
    <source>
        <dbReference type="ARBA" id="ARBA00022692"/>
    </source>
</evidence>